<name>A0ABD3S8Z8_9LAMI</name>
<sequence length="85" mass="8816">MADVCNEFTHFCESSGIIGRSDPAGCAAVELPRREYGAASAAVEVCATGGSHAAEELGGKVEPAGFGCCLDRESGNRVVVARRVW</sequence>
<dbReference type="AlphaFoldDB" id="A0ABD3S8Z8"/>
<keyword evidence="2" id="KW-1185">Reference proteome</keyword>
<evidence type="ECO:0000313" key="2">
    <source>
        <dbReference type="Proteomes" id="UP001634393"/>
    </source>
</evidence>
<gene>
    <name evidence="1" type="ORF">ACJIZ3_006885</name>
</gene>
<proteinExistence type="predicted"/>
<protein>
    <submittedName>
        <fullName evidence="1">Uncharacterized protein</fullName>
    </submittedName>
</protein>
<accession>A0ABD3S8Z8</accession>
<organism evidence="1 2">
    <name type="scientific">Penstemon smallii</name>
    <dbReference type="NCBI Taxonomy" id="265156"/>
    <lineage>
        <taxon>Eukaryota</taxon>
        <taxon>Viridiplantae</taxon>
        <taxon>Streptophyta</taxon>
        <taxon>Embryophyta</taxon>
        <taxon>Tracheophyta</taxon>
        <taxon>Spermatophyta</taxon>
        <taxon>Magnoliopsida</taxon>
        <taxon>eudicotyledons</taxon>
        <taxon>Gunneridae</taxon>
        <taxon>Pentapetalae</taxon>
        <taxon>asterids</taxon>
        <taxon>lamiids</taxon>
        <taxon>Lamiales</taxon>
        <taxon>Plantaginaceae</taxon>
        <taxon>Cheloneae</taxon>
        <taxon>Penstemon</taxon>
    </lineage>
</organism>
<evidence type="ECO:0000313" key="1">
    <source>
        <dbReference type="EMBL" id="KAL3820980.1"/>
    </source>
</evidence>
<comment type="caution">
    <text evidence="1">The sequence shown here is derived from an EMBL/GenBank/DDBJ whole genome shotgun (WGS) entry which is preliminary data.</text>
</comment>
<reference evidence="1 2" key="1">
    <citation type="submission" date="2024-12" db="EMBL/GenBank/DDBJ databases">
        <title>The unique morphological basis and parallel evolutionary history of personate flowers in Penstemon.</title>
        <authorList>
            <person name="Depatie T.H."/>
            <person name="Wessinger C.A."/>
        </authorList>
    </citation>
    <scope>NUCLEOTIDE SEQUENCE [LARGE SCALE GENOMIC DNA]</scope>
    <source>
        <strain evidence="1">WTNN_2</strain>
        <tissue evidence="1">Leaf</tissue>
    </source>
</reference>
<dbReference type="EMBL" id="JBJXBP010000007">
    <property type="protein sequence ID" value="KAL3820980.1"/>
    <property type="molecule type" value="Genomic_DNA"/>
</dbReference>
<dbReference type="Proteomes" id="UP001634393">
    <property type="component" value="Unassembled WGS sequence"/>
</dbReference>